<gene>
    <name evidence="1" type="ORF">LMG29542_08672</name>
</gene>
<dbReference type="Proteomes" id="UP000494363">
    <property type="component" value="Unassembled WGS sequence"/>
</dbReference>
<proteinExistence type="predicted"/>
<dbReference type="EMBL" id="CADIKH010000378">
    <property type="protein sequence ID" value="CAB3775290.1"/>
    <property type="molecule type" value="Genomic_DNA"/>
</dbReference>
<dbReference type="AlphaFoldDB" id="A0A6J5F8X2"/>
<evidence type="ECO:0000313" key="1">
    <source>
        <dbReference type="EMBL" id="CAB3775290.1"/>
    </source>
</evidence>
<reference evidence="1 2" key="1">
    <citation type="submission" date="2020-04" db="EMBL/GenBank/DDBJ databases">
        <authorList>
            <person name="De Canck E."/>
        </authorList>
    </citation>
    <scope>NUCLEOTIDE SEQUENCE [LARGE SCALE GENOMIC DNA]</scope>
    <source>
        <strain evidence="1 2">LMG 29542</strain>
    </source>
</reference>
<keyword evidence="2" id="KW-1185">Reference proteome</keyword>
<protein>
    <submittedName>
        <fullName evidence="1">Uncharacterized protein</fullName>
    </submittedName>
</protein>
<sequence>MSRAPATLWSSFSGSTVPSADTPVRITSIGWAAAGIHSSTAFTFAGRPRSALSFAL</sequence>
<name>A0A6J5F8X2_9BURK</name>
<evidence type="ECO:0000313" key="2">
    <source>
        <dbReference type="Proteomes" id="UP000494363"/>
    </source>
</evidence>
<organism evidence="1 2">
    <name type="scientific">Paraburkholderia humisilvae</name>
    <dbReference type="NCBI Taxonomy" id="627669"/>
    <lineage>
        <taxon>Bacteria</taxon>
        <taxon>Pseudomonadati</taxon>
        <taxon>Pseudomonadota</taxon>
        <taxon>Betaproteobacteria</taxon>
        <taxon>Burkholderiales</taxon>
        <taxon>Burkholderiaceae</taxon>
        <taxon>Paraburkholderia</taxon>
    </lineage>
</organism>
<accession>A0A6J5F8X2</accession>